<proteinExistence type="predicted"/>
<keyword evidence="5" id="KW-0805">Transcription regulation</keyword>
<keyword evidence="13" id="KW-1185">Reference proteome</keyword>
<dbReference type="InterPro" id="IPR011006">
    <property type="entry name" value="CheY-like_superfamily"/>
</dbReference>
<dbReference type="SMART" id="SM00448">
    <property type="entry name" value="REC"/>
    <property type="match status" value="1"/>
</dbReference>
<dbReference type="HOGENOM" id="CLU_000445_30_1_6"/>
<dbReference type="PROSITE" id="PS51755">
    <property type="entry name" value="OMPR_PHOB"/>
    <property type="match status" value="1"/>
</dbReference>
<evidence type="ECO:0000313" key="12">
    <source>
        <dbReference type="EMBL" id="AIF46640.1"/>
    </source>
</evidence>
<keyword evidence="4" id="KW-0902">Two-component regulatory system</keyword>
<name>A0A075JYH4_9GAMM</name>
<evidence type="ECO:0000256" key="1">
    <source>
        <dbReference type="ARBA" id="ARBA00004496"/>
    </source>
</evidence>
<dbReference type="EMBL" id="CP008884">
    <property type="protein sequence ID" value="AIF46640.1"/>
    <property type="molecule type" value="Genomic_DNA"/>
</dbReference>
<keyword evidence="3 8" id="KW-0597">Phosphoprotein</keyword>
<evidence type="ECO:0000256" key="6">
    <source>
        <dbReference type="ARBA" id="ARBA00023125"/>
    </source>
</evidence>
<dbReference type="GO" id="GO:0006355">
    <property type="term" value="P:regulation of DNA-templated transcription"/>
    <property type="evidence" value="ECO:0007669"/>
    <property type="project" value="InterPro"/>
</dbReference>
<dbReference type="STRING" id="1217721.HY57_04850"/>
<dbReference type="Gene3D" id="3.40.50.2300">
    <property type="match status" value="1"/>
</dbReference>
<dbReference type="Pfam" id="PF00486">
    <property type="entry name" value="Trans_reg_C"/>
    <property type="match status" value="1"/>
</dbReference>
<reference evidence="12 13" key="1">
    <citation type="submission" date="2014-07" db="EMBL/GenBank/DDBJ databases">
        <title>Complete Genome Sequence of Dyella japonica Strain A8 Isolated from Malaysian Tropical Soil.</title>
        <authorList>
            <person name="Hui R.K.H."/>
            <person name="Chen J.-W."/>
            <person name="Chan K.-G."/>
            <person name="Leung F.C.C."/>
        </authorList>
    </citation>
    <scope>NUCLEOTIDE SEQUENCE [LARGE SCALE GENOMIC DNA]</scope>
    <source>
        <strain evidence="12 13">A8</strain>
    </source>
</reference>
<dbReference type="GO" id="GO:0032993">
    <property type="term" value="C:protein-DNA complex"/>
    <property type="evidence" value="ECO:0007669"/>
    <property type="project" value="TreeGrafter"/>
</dbReference>
<dbReference type="OrthoDB" id="9802426at2"/>
<keyword evidence="7" id="KW-0804">Transcription</keyword>
<dbReference type="InterPro" id="IPR036388">
    <property type="entry name" value="WH-like_DNA-bd_sf"/>
</dbReference>
<dbReference type="SUPFAM" id="SSF52172">
    <property type="entry name" value="CheY-like"/>
    <property type="match status" value="1"/>
</dbReference>
<accession>A0A075JYH4</accession>
<dbReference type="Pfam" id="PF00072">
    <property type="entry name" value="Response_reg"/>
    <property type="match status" value="1"/>
</dbReference>
<organism evidence="12 13">
    <name type="scientific">Dyella japonica A8</name>
    <dbReference type="NCBI Taxonomy" id="1217721"/>
    <lineage>
        <taxon>Bacteria</taxon>
        <taxon>Pseudomonadati</taxon>
        <taxon>Pseudomonadota</taxon>
        <taxon>Gammaproteobacteria</taxon>
        <taxon>Lysobacterales</taxon>
        <taxon>Rhodanobacteraceae</taxon>
        <taxon>Dyella</taxon>
    </lineage>
</organism>
<feature type="domain" description="OmpR/PhoB-type" evidence="11">
    <location>
        <begin position="124"/>
        <end position="218"/>
    </location>
</feature>
<dbReference type="CDD" id="cd00383">
    <property type="entry name" value="trans_reg_C"/>
    <property type="match status" value="1"/>
</dbReference>
<dbReference type="AlphaFoldDB" id="A0A075JYH4"/>
<evidence type="ECO:0000259" key="10">
    <source>
        <dbReference type="PROSITE" id="PS50110"/>
    </source>
</evidence>
<dbReference type="SMART" id="SM00862">
    <property type="entry name" value="Trans_reg_C"/>
    <property type="match status" value="1"/>
</dbReference>
<evidence type="ECO:0000256" key="2">
    <source>
        <dbReference type="ARBA" id="ARBA00022490"/>
    </source>
</evidence>
<keyword evidence="6 9" id="KW-0238">DNA-binding</keyword>
<evidence type="ECO:0000256" key="4">
    <source>
        <dbReference type="ARBA" id="ARBA00023012"/>
    </source>
</evidence>
<evidence type="ECO:0000259" key="11">
    <source>
        <dbReference type="PROSITE" id="PS51755"/>
    </source>
</evidence>
<evidence type="ECO:0000313" key="13">
    <source>
        <dbReference type="Proteomes" id="UP000027987"/>
    </source>
</evidence>
<dbReference type="Gene3D" id="6.10.250.690">
    <property type="match status" value="1"/>
</dbReference>
<dbReference type="PANTHER" id="PTHR48111:SF35">
    <property type="entry name" value="TRANSCRIPTIONAL REGULATORY PROTEIN QSEB"/>
    <property type="match status" value="1"/>
</dbReference>
<dbReference type="GO" id="GO:0000156">
    <property type="term" value="F:phosphorelay response regulator activity"/>
    <property type="evidence" value="ECO:0007669"/>
    <property type="project" value="TreeGrafter"/>
</dbReference>
<dbReference type="RefSeq" id="WP_019464059.1">
    <property type="nucleotide sequence ID" value="NZ_ALOY01000104.1"/>
</dbReference>
<dbReference type="PROSITE" id="PS50110">
    <property type="entry name" value="RESPONSE_REGULATORY"/>
    <property type="match status" value="1"/>
</dbReference>
<evidence type="ECO:0000256" key="7">
    <source>
        <dbReference type="ARBA" id="ARBA00023163"/>
    </source>
</evidence>
<dbReference type="KEGG" id="dja:HY57_04850"/>
<dbReference type="Proteomes" id="UP000027987">
    <property type="component" value="Chromosome"/>
</dbReference>
<dbReference type="InterPro" id="IPR001789">
    <property type="entry name" value="Sig_transdc_resp-reg_receiver"/>
</dbReference>
<evidence type="ECO:0000256" key="3">
    <source>
        <dbReference type="ARBA" id="ARBA00022553"/>
    </source>
</evidence>
<keyword evidence="2" id="KW-0963">Cytoplasm</keyword>
<feature type="domain" description="Response regulatory" evidence="10">
    <location>
        <begin position="2"/>
        <end position="116"/>
    </location>
</feature>
<sequence length="221" mass="24572">MHILLVEDDAQLGSAIQRALERLSYTVSWLRDGRSALSAMRDRTADLVLLDLGLPGRDGIEVLIEARRVHVDTPVLVMTARDGLSARVDGLDAGADDYLTKPFHVEELAARIRSLTRRMRGLSVNRIDVGALSLDVGTSEVSFRGEAVDLTRREFALLQALMENAGKLVRRESLENSLYGLDHVVGNNALEVLVHSLRRKLSFETIRNVRGFGYMIPQDPK</sequence>
<gene>
    <name evidence="12" type="ORF">HY57_04850</name>
</gene>
<dbReference type="Gene3D" id="1.10.10.10">
    <property type="entry name" value="Winged helix-like DNA-binding domain superfamily/Winged helix DNA-binding domain"/>
    <property type="match status" value="1"/>
</dbReference>
<evidence type="ECO:0000256" key="8">
    <source>
        <dbReference type="PROSITE-ProRule" id="PRU00169"/>
    </source>
</evidence>
<dbReference type="GO" id="GO:0005829">
    <property type="term" value="C:cytosol"/>
    <property type="evidence" value="ECO:0007669"/>
    <property type="project" value="TreeGrafter"/>
</dbReference>
<evidence type="ECO:0000256" key="5">
    <source>
        <dbReference type="ARBA" id="ARBA00023015"/>
    </source>
</evidence>
<dbReference type="PATRIC" id="fig|1217721.7.peg.1016"/>
<dbReference type="InterPro" id="IPR001867">
    <property type="entry name" value="OmpR/PhoB-type_DNA-bd"/>
</dbReference>
<comment type="subcellular location">
    <subcellularLocation>
        <location evidence="1">Cytoplasm</location>
    </subcellularLocation>
</comment>
<protein>
    <submittedName>
        <fullName evidence="12">XRE family transcriptional regulator</fullName>
    </submittedName>
</protein>
<feature type="DNA-binding region" description="OmpR/PhoB-type" evidence="9">
    <location>
        <begin position="124"/>
        <end position="218"/>
    </location>
</feature>
<feature type="modified residue" description="4-aspartylphosphate" evidence="8">
    <location>
        <position position="51"/>
    </location>
</feature>
<dbReference type="PANTHER" id="PTHR48111">
    <property type="entry name" value="REGULATOR OF RPOS"/>
    <property type="match status" value="1"/>
</dbReference>
<evidence type="ECO:0000256" key="9">
    <source>
        <dbReference type="PROSITE-ProRule" id="PRU01091"/>
    </source>
</evidence>
<dbReference type="CDD" id="cd17624">
    <property type="entry name" value="REC_OmpR_PmrA-like"/>
    <property type="match status" value="1"/>
</dbReference>
<dbReference type="GO" id="GO:0000976">
    <property type="term" value="F:transcription cis-regulatory region binding"/>
    <property type="evidence" value="ECO:0007669"/>
    <property type="project" value="TreeGrafter"/>
</dbReference>
<dbReference type="InterPro" id="IPR039420">
    <property type="entry name" value="WalR-like"/>
</dbReference>